<comment type="caution">
    <text evidence="10">The sequence shown here is derived from an EMBL/GenBank/DDBJ whole genome shotgun (WGS) entry which is preliminary data.</text>
</comment>
<gene>
    <name evidence="10" type="ORF">EOE66_01045</name>
</gene>
<comment type="pathway">
    <text evidence="2">Lipid metabolism; fatty acid beta-oxidation.</text>
</comment>
<feature type="domain" description="AMP-binding enzyme C-terminal" evidence="9">
    <location>
        <begin position="475"/>
        <end position="551"/>
    </location>
</feature>
<organism evidence="10 11">
    <name type="scientific">Rubrivivax rivuli</name>
    <dbReference type="NCBI Taxonomy" id="1862385"/>
    <lineage>
        <taxon>Bacteria</taxon>
        <taxon>Pseudomonadati</taxon>
        <taxon>Pseudomonadota</taxon>
        <taxon>Betaproteobacteria</taxon>
        <taxon>Burkholderiales</taxon>
        <taxon>Sphaerotilaceae</taxon>
        <taxon>Rubrivivax</taxon>
    </lineage>
</organism>
<evidence type="ECO:0000256" key="6">
    <source>
        <dbReference type="ARBA" id="ARBA00039545"/>
    </source>
</evidence>
<feature type="domain" description="AMP-dependent synthetase/ligase" evidence="8">
    <location>
        <begin position="30"/>
        <end position="424"/>
    </location>
</feature>
<comment type="subcellular location">
    <subcellularLocation>
        <location evidence="1">Membrane</location>
        <topology evidence="1">Peripheral membrane protein</topology>
    </subcellularLocation>
</comment>
<dbReference type="SUPFAM" id="SSF56801">
    <property type="entry name" value="Acetyl-CoA synthetase-like"/>
    <property type="match status" value="1"/>
</dbReference>
<evidence type="ECO:0000259" key="9">
    <source>
        <dbReference type="Pfam" id="PF13193"/>
    </source>
</evidence>
<dbReference type="OrthoDB" id="9766486at2"/>
<dbReference type="Proteomes" id="UP000285575">
    <property type="component" value="Unassembled WGS sequence"/>
</dbReference>
<dbReference type="GO" id="GO:0016020">
    <property type="term" value="C:membrane"/>
    <property type="evidence" value="ECO:0007669"/>
    <property type="project" value="UniProtKB-SubCell"/>
</dbReference>
<evidence type="ECO:0000313" key="11">
    <source>
        <dbReference type="Proteomes" id="UP000285575"/>
    </source>
</evidence>
<dbReference type="PANTHER" id="PTHR43767">
    <property type="entry name" value="LONG-CHAIN-FATTY-ACID--COA LIGASE"/>
    <property type="match status" value="1"/>
</dbReference>
<dbReference type="Gene3D" id="3.30.300.30">
    <property type="match status" value="1"/>
</dbReference>
<dbReference type="Gene3D" id="3.40.50.12780">
    <property type="entry name" value="N-terminal domain of ligase-like"/>
    <property type="match status" value="1"/>
</dbReference>
<dbReference type="CDD" id="cd05936">
    <property type="entry name" value="FC-FACS_FadD_like"/>
    <property type="match status" value="1"/>
</dbReference>
<accession>A0A437RRE9</accession>
<dbReference type="PROSITE" id="PS00455">
    <property type="entry name" value="AMP_BINDING"/>
    <property type="match status" value="1"/>
</dbReference>
<evidence type="ECO:0000259" key="8">
    <source>
        <dbReference type="Pfam" id="PF00501"/>
    </source>
</evidence>
<keyword evidence="3 10" id="KW-0436">Ligase</keyword>
<dbReference type="InterPro" id="IPR042099">
    <property type="entry name" value="ANL_N_sf"/>
</dbReference>
<evidence type="ECO:0000313" key="10">
    <source>
        <dbReference type="EMBL" id="RVU49202.1"/>
    </source>
</evidence>
<dbReference type="InterPro" id="IPR025110">
    <property type="entry name" value="AMP-bd_C"/>
</dbReference>
<dbReference type="Pfam" id="PF13193">
    <property type="entry name" value="AMP-binding_C"/>
    <property type="match status" value="1"/>
</dbReference>
<sequence length="561" mass="59858">MATTGLRQYPAGVPGEVAVDAWPSLVALLDEALHTHRNRNACICLGRSLRYAELDQRSLQLAAWLQAQGLTRGERVVLMLPNTPSFLVAALGVLRAGLVVVNVDPQSSARELEHVLKDAGARAIVVIDQAAATLQQALEQVPVQHVLLAGLGDLLGPLKGALVNQVSRRVRKLVPSFRLPMAVPLMAALAQGRRLQPRLVRPALGPDDIAVLQYTGGTTGPSRGVVLLHRHVVAHLVQSRAWYAPALARIPAGEQPLTVAALPLHHAYGFHIVALLGLFTGGCSLLVPQAQDTGALLKTLERHRVHAFPGVESLFAALLRHPGLERVDWSSLVLCLGGAMALQPATAAAWQARTGCALCEGYGLSEAVASVCCNPVDARGYSGHLGVPLPGTEVALLDDEGREVPAGTAGEIAVRGPQVMAGYWQRPDETARVMAPGGWLRSGDIGMLDEQGRLRLVDRKKDLIFVSGFNVYPGEVEDVLAQMPGVQECAVIGVPDARVGELVKAVVVRQGGAGRPNEADVRAWCEANLTGYKRPRVVEFRSQLPKSTVGKVLRRALRETG</sequence>
<evidence type="ECO:0000256" key="3">
    <source>
        <dbReference type="ARBA" id="ARBA00022598"/>
    </source>
</evidence>
<dbReference type="InterPro" id="IPR045851">
    <property type="entry name" value="AMP-bd_C_sf"/>
</dbReference>
<proteinExistence type="predicted"/>
<dbReference type="AlphaFoldDB" id="A0A437RRE9"/>
<dbReference type="EC" id="6.2.1.3" evidence="5"/>
<evidence type="ECO:0000256" key="5">
    <source>
        <dbReference type="ARBA" id="ARBA00026121"/>
    </source>
</evidence>
<evidence type="ECO:0000256" key="2">
    <source>
        <dbReference type="ARBA" id="ARBA00005005"/>
    </source>
</evidence>
<dbReference type="PANTHER" id="PTHR43767:SF8">
    <property type="entry name" value="LONG-CHAIN-FATTY-ACID--COA LIGASE"/>
    <property type="match status" value="1"/>
</dbReference>
<keyword evidence="4" id="KW-0472">Membrane</keyword>
<dbReference type="InterPro" id="IPR020845">
    <property type="entry name" value="AMP-binding_CS"/>
</dbReference>
<reference evidence="10 11" key="1">
    <citation type="submission" date="2019-01" db="EMBL/GenBank/DDBJ databases">
        <authorList>
            <person name="Chen W.-M."/>
        </authorList>
    </citation>
    <scope>NUCLEOTIDE SEQUENCE [LARGE SCALE GENOMIC DNA]</scope>
    <source>
        <strain evidence="10 11">KYPY4</strain>
    </source>
</reference>
<evidence type="ECO:0000256" key="1">
    <source>
        <dbReference type="ARBA" id="ARBA00004170"/>
    </source>
</evidence>
<dbReference type="EMBL" id="SACR01000001">
    <property type="protein sequence ID" value="RVU49202.1"/>
    <property type="molecule type" value="Genomic_DNA"/>
</dbReference>
<evidence type="ECO:0000256" key="7">
    <source>
        <dbReference type="ARBA" id="ARBA00042773"/>
    </source>
</evidence>
<protein>
    <recommendedName>
        <fullName evidence="6">Long-chain-fatty-acid--CoA ligase</fullName>
        <ecNumber evidence="5">6.2.1.3</ecNumber>
    </recommendedName>
    <alternativeName>
        <fullName evidence="7">Long-chain acyl-CoA synthetase</fullName>
    </alternativeName>
</protein>
<keyword evidence="11" id="KW-1185">Reference proteome</keyword>
<evidence type="ECO:0000256" key="4">
    <source>
        <dbReference type="ARBA" id="ARBA00023136"/>
    </source>
</evidence>
<dbReference type="GO" id="GO:0004467">
    <property type="term" value="F:long-chain fatty acid-CoA ligase activity"/>
    <property type="evidence" value="ECO:0007669"/>
    <property type="project" value="UniProtKB-EC"/>
</dbReference>
<dbReference type="Pfam" id="PF00501">
    <property type="entry name" value="AMP-binding"/>
    <property type="match status" value="1"/>
</dbReference>
<name>A0A437RRE9_9BURK</name>
<dbReference type="InterPro" id="IPR050237">
    <property type="entry name" value="ATP-dep_AMP-bd_enzyme"/>
</dbReference>
<dbReference type="InterPro" id="IPR000873">
    <property type="entry name" value="AMP-dep_synth/lig_dom"/>
</dbReference>